<evidence type="ECO:0000256" key="3">
    <source>
        <dbReference type="ARBA" id="ARBA00022617"/>
    </source>
</evidence>
<keyword evidence="3 8" id="KW-0349">Heme</keyword>
<keyword evidence="11" id="KW-1185">Reference proteome</keyword>
<name>A0A6A5XQ24_9PLEO</name>
<dbReference type="Gene3D" id="1.10.630.10">
    <property type="entry name" value="Cytochrome P450"/>
    <property type="match status" value="1"/>
</dbReference>
<keyword evidence="6 8" id="KW-0408">Iron</keyword>
<dbReference type="EMBL" id="ML978070">
    <property type="protein sequence ID" value="KAF2014861.1"/>
    <property type="molecule type" value="Genomic_DNA"/>
</dbReference>
<keyword evidence="7 9" id="KW-0503">Monooxygenase</keyword>
<keyword evidence="4 8" id="KW-0479">Metal-binding</keyword>
<dbReference type="PRINTS" id="PR00463">
    <property type="entry name" value="EP450I"/>
</dbReference>
<dbReference type="InterPro" id="IPR001128">
    <property type="entry name" value="Cyt_P450"/>
</dbReference>
<protein>
    <submittedName>
        <fullName evidence="10">Cytochrome P450</fullName>
    </submittedName>
</protein>
<comment type="cofactor">
    <cofactor evidence="1 8">
        <name>heme</name>
        <dbReference type="ChEBI" id="CHEBI:30413"/>
    </cofactor>
</comment>
<dbReference type="GO" id="GO:0020037">
    <property type="term" value="F:heme binding"/>
    <property type="evidence" value="ECO:0007669"/>
    <property type="project" value="InterPro"/>
</dbReference>
<evidence type="ECO:0000256" key="8">
    <source>
        <dbReference type="PIRSR" id="PIRSR602401-1"/>
    </source>
</evidence>
<dbReference type="AlphaFoldDB" id="A0A6A5XQ24"/>
<dbReference type="GO" id="GO:0005743">
    <property type="term" value="C:mitochondrial inner membrane"/>
    <property type="evidence" value="ECO:0007669"/>
    <property type="project" value="TreeGrafter"/>
</dbReference>
<dbReference type="OrthoDB" id="2789670at2759"/>
<dbReference type="GO" id="GO:0006700">
    <property type="term" value="P:C21-steroid hormone biosynthetic process"/>
    <property type="evidence" value="ECO:0007669"/>
    <property type="project" value="TreeGrafter"/>
</dbReference>
<dbReference type="InterPro" id="IPR002401">
    <property type="entry name" value="Cyt_P450_E_grp-I"/>
</dbReference>
<dbReference type="InterPro" id="IPR036396">
    <property type="entry name" value="Cyt_P450_sf"/>
</dbReference>
<feature type="binding site" description="axial binding residue" evidence="8">
    <location>
        <position position="449"/>
    </location>
    <ligand>
        <name>heme</name>
        <dbReference type="ChEBI" id="CHEBI:30413"/>
    </ligand>
    <ligandPart>
        <name>Fe</name>
        <dbReference type="ChEBI" id="CHEBI:18248"/>
    </ligandPart>
</feature>
<evidence type="ECO:0000256" key="1">
    <source>
        <dbReference type="ARBA" id="ARBA00001971"/>
    </source>
</evidence>
<dbReference type="PANTHER" id="PTHR24279">
    <property type="entry name" value="CYTOCHROME P450"/>
    <property type="match status" value="1"/>
</dbReference>
<gene>
    <name evidence="10" type="ORF">BU24DRAFT_371668</name>
</gene>
<dbReference type="SUPFAM" id="SSF48264">
    <property type="entry name" value="Cytochrome P450"/>
    <property type="match status" value="1"/>
</dbReference>
<dbReference type="PROSITE" id="PS00086">
    <property type="entry name" value="CYTOCHROME_P450"/>
    <property type="match status" value="1"/>
</dbReference>
<organism evidence="10 11">
    <name type="scientific">Aaosphaeria arxii CBS 175.79</name>
    <dbReference type="NCBI Taxonomy" id="1450172"/>
    <lineage>
        <taxon>Eukaryota</taxon>
        <taxon>Fungi</taxon>
        <taxon>Dikarya</taxon>
        <taxon>Ascomycota</taxon>
        <taxon>Pezizomycotina</taxon>
        <taxon>Dothideomycetes</taxon>
        <taxon>Pleosporomycetidae</taxon>
        <taxon>Pleosporales</taxon>
        <taxon>Pleosporales incertae sedis</taxon>
        <taxon>Aaosphaeria</taxon>
    </lineage>
</organism>
<evidence type="ECO:0000256" key="7">
    <source>
        <dbReference type="ARBA" id="ARBA00023033"/>
    </source>
</evidence>
<comment type="similarity">
    <text evidence="2 9">Belongs to the cytochrome P450 family.</text>
</comment>
<evidence type="ECO:0000256" key="2">
    <source>
        <dbReference type="ARBA" id="ARBA00010617"/>
    </source>
</evidence>
<reference evidence="10" key="1">
    <citation type="journal article" date="2020" name="Stud. Mycol.">
        <title>101 Dothideomycetes genomes: a test case for predicting lifestyles and emergence of pathogens.</title>
        <authorList>
            <person name="Haridas S."/>
            <person name="Albert R."/>
            <person name="Binder M."/>
            <person name="Bloem J."/>
            <person name="Labutti K."/>
            <person name="Salamov A."/>
            <person name="Andreopoulos B."/>
            <person name="Baker S."/>
            <person name="Barry K."/>
            <person name="Bills G."/>
            <person name="Bluhm B."/>
            <person name="Cannon C."/>
            <person name="Castanera R."/>
            <person name="Culley D."/>
            <person name="Daum C."/>
            <person name="Ezra D."/>
            <person name="Gonzalez J."/>
            <person name="Henrissat B."/>
            <person name="Kuo A."/>
            <person name="Liang C."/>
            <person name="Lipzen A."/>
            <person name="Lutzoni F."/>
            <person name="Magnuson J."/>
            <person name="Mondo S."/>
            <person name="Nolan M."/>
            <person name="Ohm R."/>
            <person name="Pangilinan J."/>
            <person name="Park H.-J."/>
            <person name="Ramirez L."/>
            <person name="Alfaro M."/>
            <person name="Sun H."/>
            <person name="Tritt A."/>
            <person name="Yoshinaga Y."/>
            <person name="Zwiers L.-H."/>
            <person name="Turgeon B."/>
            <person name="Goodwin S."/>
            <person name="Spatafora J."/>
            <person name="Crous P."/>
            <person name="Grigoriev I."/>
        </authorList>
    </citation>
    <scope>NUCLEOTIDE SEQUENCE</scope>
    <source>
        <strain evidence="10">CBS 175.79</strain>
    </source>
</reference>
<dbReference type="GO" id="GO:0006704">
    <property type="term" value="P:glucocorticoid biosynthetic process"/>
    <property type="evidence" value="ECO:0007669"/>
    <property type="project" value="TreeGrafter"/>
</dbReference>
<evidence type="ECO:0000313" key="10">
    <source>
        <dbReference type="EMBL" id="KAF2014861.1"/>
    </source>
</evidence>
<dbReference type="GO" id="GO:0034650">
    <property type="term" value="P:cortisol metabolic process"/>
    <property type="evidence" value="ECO:0007669"/>
    <property type="project" value="TreeGrafter"/>
</dbReference>
<evidence type="ECO:0000256" key="6">
    <source>
        <dbReference type="ARBA" id="ARBA00023004"/>
    </source>
</evidence>
<accession>A0A6A5XQ24</accession>
<dbReference type="PANTHER" id="PTHR24279:SF125">
    <property type="entry name" value="CYTOCHROME P450 FAMILY 24 SUBFAMILY A MEMBER 1"/>
    <property type="match status" value="1"/>
</dbReference>
<dbReference type="GO" id="GO:0016705">
    <property type="term" value="F:oxidoreductase activity, acting on paired donors, with incorporation or reduction of molecular oxygen"/>
    <property type="evidence" value="ECO:0007669"/>
    <property type="project" value="InterPro"/>
</dbReference>
<evidence type="ECO:0000256" key="5">
    <source>
        <dbReference type="ARBA" id="ARBA00023002"/>
    </source>
</evidence>
<keyword evidence="5 9" id="KW-0560">Oxidoreductase</keyword>
<evidence type="ECO:0000256" key="4">
    <source>
        <dbReference type="ARBA" id="ARBA00022723"/>
    </source>
</evidence>
<dbReference type="GO" id="GO:0005506">
    <property type="term" value="F:iron ion binding"/>
    <property type="evidence" value="ECO:0007669"/>
    <property type="project" value="InterPro"/>
</dbReference>
<dbReference type="Pfam" id="PF00067">
    <property type="entry name" value="p450"/>
    <property type="match status" value="1"/>
</dbReference>
<dbReference type="Proteomes" id="UP000799778">
    <property type="component" value="Unassembled WGS sequence"/>
</dbReference>
<proteinExistence type="inferred from homology"/>
<dbReference type="InterPro" id="IPR050479">
    <property type="entry name" value="CYP11_CYP27_families"/>
</dbReference>
<dbReference type="InterPro" id="IPR017972">
    <property type="entry name" value="Cyt_P450_CS"/>
</dbReference>
<sequence>MYLFIFVVNTAIALAVLCIWRRDFLSRICDIYLVYRYPIHDFETGQPLPTHPYVFPNGQGNYEKLVRGRENSPKWAKEYGPLYRIWSGFTGEIIVTRPADIEAVFRDSHAHIKAIGNNFGYLGHRLIGDCLGLVSGSVWRSIRRATEPPLLRTSTASHVDTVKEEARNHLAGVIDPTSKSGQLHIKTDLRFYPFNALARILYGELSPELQTRLLAFIPARDKINIAIVLGGMTRFWFSKFLPLSDIQILEKFKSEWSQWNDDAHREAVEKAASGQAKQPGPIIQMYEAVADGSMTREALLQTLDEMLFGNLDVAVVALAWDLVFLANDQGAQNRVLEEIRNECTPEKEDAFLLSQNNFLQNIILEAGRLRPASPFSISQSCPTPRRVGNFMFPAGTNFVVDSYALNVRDPLWGPDNTTFRPERWQEGGVKRAKDIRYCYWRFGFGPRLCVGKYVADLMLKTMIVELVKDWELKLVKENGEPWAFDPETCFSLDDPDMRLSYTRRKQ</sequence>
<dbReference type="RefSeq" id="XP_033383200.1">
    <property type="nucleotide sequence ID" value="XM_033524474.1"/>
</dbReference>
<evidence type="ECO:0000256" key="9">
    <source>
        <dbReference type="RuleBase" id="RU000461"/>
    </source>
</evidence>
<dbReference type="GO" id="GO:0008203">
    <property type="term" value="P:cholesterol metabolic process"/>
    <property type="evidence" value="ECO:0007669"/>
    <property type="project" value="TreeGrafter"/>
</dbReference>
<dbReference type="GeneID" id="54281871"/>
<evidence type="ECO:0000313" key="11">
    <source>
        <dbReference type="Proteomes" id="UP000799778"/>
    </source>
</evidence>
<dbReference type="GO" id="GO:0004497">
    <property type="term" value="F:monooxygenase activity"/>
    <property type="evidence" value="ECO:0007669"/>
    <property type="project" value="UniProtKB-KW"/>
</dbReference>